<reference evidence="4 5" key="1">
    <citation type="journal article" date="2018" name="Mol. Ecol.">
        <title>The obligate alkalophilic soda-lake fungus Sodiomyces alkalinus has shifted to a protein diet.</title>
        <authorList>
            <person name="Grum-Grzhimaylo A.A."/>
            <person name="Falkoski D.L."/>
            <person name="van den Heuvel J."/>
            <person name="Valero-Jimenez C.A."/>
            <person name="Min B."/>
            <person name="Choi I.G."/>
            <person name="Lipzen A."/>
            <person name="Daum C.G."/>
            <person name="Aanen D.K."/>
            <person name="Tsang A."/>
            <person name="Henrissat B."/>
            <person name="Bilanenko E.N."/>
            <person name="de Vries R.P."/>
            <person name="van Kan J.A.L."/>
            <person name="Grigoriev I.V."/>
            <person name="Debets A.J.M."/>
        </authorList>
    </citation>
    <scope>NUCLEOTIDE SEQUENCE [LARGE SCALE GENOMIC DNA]</scope>
    <source>
        <strain evidence="4 5">F11</strain>
    </source>
</reference>
<keyword evidence="2" id="KW-0812">Transmembrane</keyword>
<dbReference type="AlphaFoldDB" id="A0A3N2PUH8"/>
<organism evidence="4 5">
    <name type="scientific">Sodiomyces alkalinus (strain CBS 110278 / VKM F-3762 / F11)</name>
    <name type="common">Alkaliphilic filamentous fungus</name>
    <dbReference type="NCBI Taxonomy" id="1314773"/>
    <lineage>
        <taxon>Eukaryota</taxon>
        <taxon>Fungi</taxon>
        <taxon>Dikarya</taxon>
        <taxon>Ascomycota</taxon>
        <taxon>Pezizomycotina</taxon>
        <taxon>Sordariomycetes</taxon>
        <taxon>Hypocreomycetidae</taxon>
        <taxon>Glomerellales</taxon>
        <taxon>Plectosphaerellaceae</taxon>
        <taxon>Sodiomyces</taxon>
    </lineage>
</organism>
<keyword evidence="2" id="KW-0472">Membrane</keyword>
<evidence type="ECO:0000259" key="3">
    <source>
        <dbReference type="Pfam" id="PF24841"/>
    </source>
</evidence>
<dbReference type="PANTHER" id="PTHR37846">
    <property type="entry name" value="YALI0B21296P"/>
    <property type="match status" value="1"/>
</dbReference>
<feature type="transmembrane region" description="Helical" evidence="2">
    <location>
        <begin position="157"/>
        <end position="175"/>
    </location>
</feature>
<dbReference type="EMBL" id="ML119056">
    <property type="protein sequence ID" value="ROT38178.1"/>
    <property type="molecule type" value="Genomic_DNA"/>
</dbReference>
<dbReference type="InterPro" id="IPR056136">
    <property type="entry name" value="DUF7719"/>
</dbReference>
<keyword evidence="2" id="KW-1133">Transmembrane helix</keyword>
<evidence type="ECO:0000313" key="5">
    <source>
        <dbReference type="Proteomes" id="UP000272025"/>
    </source>
</evidence>
<proteinExistence type="predicted"/>
<sequence length="228" mass="25584">MGKMARQRKEKAANVPVKMAHPDRSGPTEKTLLEIAQERKLFEQADKDPRNKFRSQKTSGESSAEDDDEEEDEEPVLSPRAERVMESILWGVSLAMLHFTLDVLVQHQYGMEINWGDIVFRTGQASVVLLFLFYILHPHYSNPDLIPGLPRRYQDPARQVIFFATSVGAGCYLIYLTNTYGYLAVLKRAPTLGCLWVWAVIELPLVPAVGSLAVAGVFLWQGGYSITG</sequence>
<feature type="domain" description="DUF7719" evidence="3">
    <location>
        <begin position="158"/>
        <end position="226"/>
    </location>
</feature>
<dbReference type="OrthoDB" id="5597489at2759"/>
<gene>
    <name evidence="4" type="ORF">SODALDRAFT_324591</name>
</gene>
<dbReference type="STRING" id="1314773.A0A3N2PUH8"/>
<feature type="transmembrane region" description="Helical" evidence="2">
    <location>
        <begin position="118"/>
        <end position="136"/>
    </location>
</feature>
<dbReference type="Pfam" id="PF24841">
    <property type="entry name" value="DUF7719"/>
    <property type="match status" value="1"/>
</dbReference>
<evidence type="ECO:0000256" key="1">
    <source>
        <dbReference type="SAM" id="MobiDB-lite"/>
    </source>
</evidence>
<dbReference type="GeneID" id="39578380"/>
<name>A0A3N2PUH8_SODAK</name>
<evidence type="ECO:0000313" key="4">
    <source>
        <dbReference type="EMBL" id="ROT38178.1"/>
    </source>
</evidence>
<protein>
    <recommendedName>
        <fullName evidence="3">DUF7719 domain-containing protein</fullName>
    </recommendedName>
</protein>
<feature type="transmembrane region" description="Helical" evidence="2">
    <location>
        <begin position="195"/>
        <end position="220"/>
    </location>
</feature>
<feature type="compositionally biased region" description="Basic and acidic residues" evidence="1">
    <location>
        <begin position="36"/>
        <end position="51"/>
    </location>
</feature>
<evidence type="ECO:0000256" key="2">
    <source>
        <dbReference type="SAM" id="Phobius"/>
    </source>
</evidence>
<feature type="compositionally biased region" description="Acidic residues" evidence="1">
    <location>
        <begin position="63"/>
        <end position="75"/>
    </location>
</feature>
<dbReference type="Proteomes" id="UP000272025">
    <property type="component" value="Unassembled WGS sequence"/>
</dbReference>
<dbReference type="RefSeq" id="XP_028465984.1">
    <property type="nucleotide sequence ID" value="XM_028609902.1"/>
</dbReference>
<dbReference type="PANTHER" id="PTHR37846:SF1">
    <property type="entry name" value="DEACETYLASE-LIKE PROTEIN"/>
    <property type="match status" value="1"/>
</dbReference>
<keyword evidence="5" id="KW-1185">Reference proteome</keyword>
<feature type="region of interest" description="Disordered" evidence="1">
    <location>
        <begin position="1"/>
        <end position="78"/>
    </location>
</feature>
<accession>A0A3N2PUH8</accession>